<dbReference type="Pfam" id="PF00929">
    <property type="entry name" value="RNase_T"/>
    <property type="match status" value="1"/>
</dbReference>
<evidence type="ECO:0000313" key="6">
    <source>
        <dbReference type="Proteomes" id="UP000315395"/>
    </source>
</evidence>
<dbReference type="Proteomes" id="UP000315395">
    <property type="component" value="Chromosome"/>
</dbReference>
<sequence>MRWRRRRAGSDRPVQELRLLAVDLETTGLDPQVHEVLSLGLVPVDGLTIDLSGARQYAVRPTGAAGVGHSATVHGITDDEAAAAVPLSEVLPEVVAALEGRVLLAHFATLETGFLTAACRRAGLAVPDLVAVDTLELQRRILRRSRLHHHSSRGELTLSASRHHHGLPRYRSHDALTDALACAELYLAQVAALGENLTVRQLLR</sequence>
<gene>
    <name evidence="5" type="ORF">FNH13_04625</name>
</gene>
<protein>
    <recommendedName>
        <fullName evidence="4">Exonuclease domain-containing protein</fullName>
    </recommendedName>
</protein>
<keyword evidence="2" id="KW-0378">Hydrolase</keyword>
<dbReference type="SMART" id="SM00479">
    <property type="entry name" value="EXOIII"/>
    <property type="match status" value="1"/>
</dbReference>
<feature type="domain" description="Exonuclease" evidence="4">
    <location>
        <begin position="18"/>
        <end position="195"/>
    </location>
</feature>
<dbReference type="GO" id="GO:0005829">
    <property type="term" value="C:cytosol"/>
    <property type="evidence" value="ECO:0007669"/>
    <property type="project" value="TreeGrafter"/>
</dbReference>
<keyword evidence="6" id="KW-1185">Reference proteome</keyword>
<dbReference type="InterPro" id="IPR013520">
    <property type="entry name" value="Ribonucl_H"/>
</dbReference>
<dbReference type="OrthoDB" id="190275at2"/>
<name>A0A516G867_9MICO</name>
<dbReference type="SUPFAM" id="SSF53098">
    <property type="entry name" value="Ribonuclease H-like"/>
    <property type="match status" value="1"/>
</dbReference>
<proteinExistence type="predicted"/>
<reference evidence="5 6" key="1">
    <citation type="submission" date="2019-07" db="EMBL/GenBank/DDBJ databases">
        <title>complete genome sequencing of Ornithinimicrobium sp. H23M54.</title>
        <authorList>
            <person name="Bae J.-W."/>
            <person name="Lee S.-Y."/>
        </authorList>
    </citation>
    <scope>NUCLEOTIDE SEQUENCE [LARGE SCALE GENOMIC DNA]</scope>
    <source>
        <strain evidence="5 6">H23M54</strain>
    </source>
</reference>
<keyword evidence="1" id="KW-0540">Nuclease</keyword>
<accession>A0A516G867</accession>
<dbReference type="GO" id="GO:0008408">
    <property type="term" value="F:3'-5' exonuclease activity"/>
    <property type="evidence" value="ECO:0007669"/>
    <property type="project" value="TreeGrafter"/>
</dbReference>
<dbReference type="CDD" id="cd06127">
    <property type="entry name" value="DEDDh"/>
    <property type="match status" value="1"/>
</dbReference>
<dbReference type="GO" id="GO:0003676">
    <property type="term" value="F:nucleic acid binding"/>
    <property type="evidence" value="ECO:0007669"/>
    <property type="project" value="InterPro"/>
</dbReference>
<evidence type="ECO:0000259" key="4">
    <source>
        <dbReference type="SMART" id="SM00479"/>
    </source>
</evidence>
<evidence type="ECO:0000256" key="3">
    <source>
        <dbReference type="ARBA" id="ARBA00022839"/>
    </source>
</evidence>
<evidence type="ECO:0000256" key="2">
    <source>
        <dbReference type="ARBA" id="ARBA00022801"/>
    </source>
</evidence>
<dbReference type="InterPro" id="IPR036397">
    <property type="entry name" value="RNaseH_sf"/>
</dbReference>
<dbReference type="Gene3D" id="3.30.420.10">
    <property type="entry name" value="Ribonuclease H-like superfamily/Ribonuclease H"/>
    <property type="match status" value="1"/>
</dbReference>
<evidence type="ECO:0000256" key="1">
    <source>
        <dbReference type="ARBA" id="ARBA00022722"/>
    </source>
</evidence>
<dbReference type="PANTHER" id="PTHR30231:SF4">
    <property type="entry name" value="PROTEIN NEN2"/>
    <property type="match status" value="1"/>
</dbReference>
<evidence type="ECO:0000313" key="5">
    <source>
        <dbReference type="EMBL" id="QDO87717.1"/>
    </source>
</evidence>
<keyword evidence="3" id="KW-0269">Exonuclease</keyword>
<dbReference type="InterPro" id="IPR012337">
    <property type="entry name" value="RNaseH-like_sf"/>
</dbReference>
<dbReference type="EMBL" id="CP041616">
    <property type="protein sequence ID" value="QDO87717.1"/>
    <property type="molecule type" value="Genomic_DNA"/>
</dbReference>
<dbReference type="KEGG" id="orz:FNH13_04625"/>
<organism evidence="5 6">
    <name type="scientific">Ornithinimicrobium ciconiae</name>
    <dbReference type="NCBI Taxonomy" id="2594265"/>
    <lineage>
        <taxon>Bacteria</taxon>
        <taxon>Bacillati</taxon>
        <taxon>Actinomycetota</taxon>
        <taxon>Actinomycetes</taxon>
        <taxon>Micrococcales</taxon>
        <taxon>Ornithinimicrobiaceae</taxon>
        <taxon>Ornithinimicrobium</taxon>
    </lineage>
</organism>
<dbReference type="AlphaFoldDB" id="A0A516G867"/>
<dbReference type="PANTHER" id="PTHR30231">
    <property type="entry name" value="DNA POLYMERASE III SUBUNIT EPSILON"/>
    <property type="match status" value="1"/>
</dbReference>